<dbReference type="InterPro" id="IPR049883">
    <property type="entry name" value="NOTCH1_EGF-like"/>
</dbReference>
<comment type="similarity">
    <text evidence="2">Belongs to the G-protein coupled receptor 2 family. Adhesion G-protein coupled receptor (ADGR) subfamily.</text>
</comment>
<evidence type="ECO:0000256" key="13">
    <source>
        <dbReference type="ARBA" id="ARBA00023170"/>
    </source>
</evidence>
<feature type="region of interest" description="Disordered" evidence="17">
    <location>
        <begin position="633"/>
        <end position="666"/>
    </location>
</feature>
<dbReference type="GO" id="GO:0004930">
    <property type="term" value="F:G protein-coupled receptor activity"/>
    <property type="evidence" value="ECO:0007669"/>
    <property type="project" value="UniProtKB-KW"/>
</dbReference>
<keyword evidence="6" id="KW-0732">Signal</keyword>
<dbReference type="InterPro" id="IPR017983">
    <property type="entry name" value="GPCR_2_secretin-like_CS"/>
</dbReference>
<feature type="transmembrane region" description="Helical" evidence="18">
    <location>
        <begin position="427"/>
        <end position="451"/>
    </location>
</feature>
<evidence type="ECO:0000256" key="9">
    <source>
        <dbReference type="ARBA" id="ARBA00022989"/>
    </source>
</evidence>
<dbReference type="PROSITE" id="PS50261">
    <property type="entry name" value="G_PROTEIN_RECEP_F2_4"/>
    <property type="match status" value="1"/>
</dbReference>
<keyword evidence="8" id="KW-0106">Calcium</keyword>
<dbReference type="GO" id="GO:0005886">
    <property type="term" value="C:plasma membrane"/>
    <property type="evidence" value="ECO:0007669"/>
    <property type="project" value="UniProtKB-SubCell"/>
</dbReference>
<dbReference type="GO" id="GO:0007189">
    <property type="term" value="P:adenylate cyclase-activating G protein-coupled receptor signaling pathway"/>
    <property type="evidence" value="ECO:0007669"/>
    <property type="project" value="TreeGrafter"/>
</dbReference>
<keyword evidence="11 18" id="KW-0472">Membrane</keyword>
<evidence type="ECO:0000256" key="4">
    <source>
        <dbReference type="ARBA" id="ARBA00022536"/>
    </source>
</evidence>
<dbReference type="FunFam" id="2.10.25.10:FF:000038">
    <property type="entry name" value="Fibrillin 2"/>
    <property type="match status" value="1"/>
</dbReference>
<feature type="transmembrane region" description="Helical" evidence="18">
    <location>
        <begin position="398"/>
        <end position="415"/>
    </location>
</feature>
<dbReference type="SUPFAM" id="SSF57196">
    <property type="entry name" value="EGF/Laminin"/>
    <property type="match status" value="1"/>
</dbReference>
<feature type="transmembrane region" description="Helical" evidence="18">
    <location>
        <begin position="587"/>
        <end position="610"/>
    </location>
</feature>
<evidence type="ECO:0008006" key="23">
    <source>
        <dbReference type="Google" id="ProtNLM"/>
    </source>
</evidence>
<evidence type="ECO:0000256" key="11">
    <source>
        <dbReference type="ARBA" id="ARBA00023136"/>
    </source>
</evidence>
<keyword evidence="9 18" id="KW-1133">Transmembrane helix</keyword>
<dbReference type="PROSITE" id="PS00650">
    <property type="entry name" value="G_PROTEIN_RECEP_F2_2"/>
    <property type="match status" value="1"/>
</dbReference>
<evidence type="ECO:0000256" key="12">
    <source>
        <dbReference type="ARBA" id="ARBA00023157"/>
    </source>
</evidence>
<evidence type="ECO:0000256" key="1">
    <source>
        <dbReference type="ARBA" id="ARBA00004651"/>
    </source>
</evidence>
<dbReference type="InterPro" id="IPR001740">
    <property type="entry name" value="GPCR_2_EMR1-like_rcpt"/>
</dbReference>
<dbReference type="PANTHER" id="PTHR12011:SF473">
    <property type="entry name" value="ADHESION G PROTEIN-COUPLED RECEPTOR E4P-RELATED"/>
    <property type="match status" value="1"/>
</dbReference>
<evidence type="ECO:0000313" key="21">
    <source>
        <dbReference type="Ensembl" id="ENSANAP00000020584.1"/>
    </source>
</evidence>
<evidence type="ECO:0000256" key="14">
    <source>
        <dbReference type="ARBA" id="ARBA00023180"/>
    </source>
</evidence>
<dbReference type="Gene3D" id="2.60.220.50">
    <property type="match status" value="1"/>
</dbReference>
<dbReference type="FunFam" id="2.10.25.10:FF:000177">
    <property type="entry name" value="Adhesion G protein-coupled receptor E2"/>
    <property type="match status" value="1"/>
</dbReference>
<dbReference type="SMART" id="SM00179">
    <property type="entry name" value="EGF_CA"/>
    <property type="match status" value="1"/>
</dbReference>
<feature type="domain" description="G-protein coupled receptors family 2 profile 2" evidence="20">
    <location>
        <begin position="361"/>
        <end position="611"/>
    </location>
</feature>
<dbReference type="AlphaFoldDB" id="A0A2K5DI24"/>
<keyword evidence="3" id="KW-1003">Cell membrane</keyword>
<evidence type="ECO:0000256" key="17">
    <source>
        <dbReference type="SAM" id="MobiDB-lite"/>
    </source>
</evidence>
<keyword evidence="22" id="KW-1185">Reference proteome</keyword>
<evidence type="ECO:0000259" key="19">
    <source>
        <dbReference type="PROSITE" id="PS50221"/>
    </source>
</evidence>
<dbReference type="Gene3D" id="1.20.1070.10">
    <property type="entry name" value="Rhodopsin 7-helix transmembrane proteins"/>
    <property type="match status" value="1"/>
</dbReference>
<dbReference type="FunFam" id="1.20.1070.10:FF:000054">
    <property type="entry name" value="Adhesion G protein-coupled receptor E3"/>
    <property type="match status" value="1"/>
</dbReference>
<feature type="transmembrane region" description="Helical" evidence="18">
    <location>
        <begin position="471"/>
        <end position="490"/>
    </location>
</feature>
<feature type="compositionally biased region" description="Low complexity" evidence="17">
    <location>
        <begin position="634"/>
        <end position="643"/>
    </location>
</feature>
<evidence type="ECO:0000256" key="18">
    <source>
        <dbReference type="SAM" id="Phobius"/>
    </source>
</evidence>
<dbReference type="Proteomes" id="UP000233020">
    <property type="component" value="Unplaced"/>
</dbReference>
<dbReference type="Gene3D" id="2.10.25.10">
    <property type="entry name" value="Laminin"/>
    <property type="match status" value="2"/>
</dbReference>
<organism evidence="21 22">
    <name type="scientific">Aotus nancymaae</name>
    <name type="common">Ma's night monkey</name>
    <dbReference type="NCBI Taxonomy" id="37293"/>
    <lineage>
        <taxon>Eukaryota</taxon>
        <taxon>Metazoa</taxon>
        <taxon>Chordata</taxon>
        <taxon>Craniata</taxon>
        <taxon>Vertebrata</taxon>
        <taxon>Euteleostomi</taxon>
        <taxon>Mammalia</taxon>
        <taxon>Eutheria</taxon>
        <taxon>Euarchontoglires</taxon>
        <taxon>Primates</taxon>
        <taxon>Haplorrhini</taxon>
        <taxon>Platyrrhini</taxon>
        <taxon>Aotidae</taxon>
        <taxon>Aotus</taxon>
    </lineage>
</organism>
<keyword evidence="13" id="KW-0675">Receptor</keyword>
<dbReference type="InterPro" id="IPR046338">
    <property type="entry name" value="GAIN_dom_sf"/>
</dbReference>
<evidence type="ECO:0000256" key="16">
    <source>
        <dbReference type="ARBA" id="ARBA00062198"/>
    </source>
</evidence>
<dbReference type="CDD" id="cd15439">
    <property type="entry name" value="7tmB2_EMR"/>
    <property type="match status" value="1"/>
</dbReference>
<dbReference type="SUPFAM" id="SSF81321">
    <property type="entry name" value="Family A G protein-coupled receptor-like"/>
    <property type="match status" value="1"/>
</dbReference>
<reference evidence="21" key="1">
    <citation type="submission" date="2025-08" db="UniProtKB">
        <authorList>
            <consortium name="Ensembl"/>
        </authorList>
    </citation>
    <scope>IDENTIFICATION</scope>
</reference>
<dbReference type="FunFam" id="2.60.220.50:FF:000022">
    <property type="entry name" value="Adhesion G protein-coupled receptor E3"/>
    <property type="match status" value="1"/>
</dbReference>
<evidence type="ECO:0000256" key="15">
    <source>
        <dbReference type="ARBA" id="ARBA00023224"/>
    </source>
</evidence>
<accession>A0A2K5DI24</accession>
<dbReference type="InterPro" id="IPR000832">
    <property type="entry name" value="GPCR_2_secretin-like"/>
</dbReference>
<feature type="transmembrane region" description="Helical" evidence="18">
    <location>
        <begin position="24"/>
        <end position="43"/>
    </location>
</feature>
<dbReference type="PROSITE" id="PS50221">
    <property type="entry name" value="GAIN_B"/>
    <property type="match status" value="1"/>
</dbReference>
<feature type="transmembrane region" description="Helical" evidence="18">
    <location>
        <begin position="363"/>
        <end position="386"/>
    </location>
</feature>
<dbReference type="GO" id="GO:0007166">
    <property type="term" value="P:cell surface receptor signaling pathway"/>
    <property type="evidence" value="ECO:0007669"/>
    <property type="project" value="InterPro"/>
</dbReference>
<comment type="subcellular location">
    <subcellularLocation>
        <location evidence="1">Cell membrane</location>
        <topology evidence="1">Multi-pass membrane protein</topology>
    </subcellularLocation>
</comment>
<evidence type="ECO:0000256" key="3">
    <source>
        <dbReference type="ARBA" id="ARBA00022475"/>
    </source>
</evidence>
<keyword evidence="5 18" id="KW-0812">Transmembrane</keyword>
<comment type="subunit">
    <text evidence="16">Forms a heterodimer, consisting of a large extracellular region (alpha subunit) non-covalently linked to a seven-transmembrane moiety (beta subunit).</text>
</comment>
<evidence type="ECO:0000256" key="7">
    <source>
        <dbReference type="ARBA" id="ARBA00022737"/>
    </source>
</evidence>
<evidence type="ECO:0000256" key="10">
    <source>
        <dbReference type="ARBA" id="ARBA00023040"/>
    </source>
</evidence>
<dbReference type="InterPro" id="IPR057244">
    <property type="entry name" value="GAIN_B"/>
</dbReference>
<feature type="domain" description="GAIN-B" evidence="19">
    <location>
        <begin position="199"/>
        <end position="357"/>
    </location>
</feature>
<evidence type="ECO:0000256" key="6">
    <source>
        <dbReference type="ARBA" id="ARBA00022729"/>
    </source>
</evidence>
<dbReference type="PROSITE" id="PS01187">
    <property type="entry name" value="EGF_CA"/>
    <property type="match status" value="1"/>
</dbReference>
<proteinExistence type="inferred from homology"/>
<protein>
    <recommendedName>
        <fullName evidence="23">Adhesion G protein-coupled receptor E4P</fullName>
    </recommendedName>
</protein>
<evidence type="ECO:0000256" key="5">
    <source>
        <dbReference type="ARBA" id="ARBA00022692"/>
    </source>
</evidence>
<evidence type="ECO:0000313" key="22">
    <source>
        <dbReference type="Proteomes" id="UP000233020"/>
    </source>
</evidence>
<dbReference type="PRINTS" id="PR01128">
    <property type="entry name" value="EMR1HORMONER"/>
</dbReference>
<feature type="compositionally biased region" description="Basic and acidic residues" evidence="17">
    <location>
        <begin position="644"/>
        <end position="659"/>
    </location>
</feature>
<feature type="transmembrane region" description="Helical" evidence="18">
    <location>
        <begin position="510"/>
        <end position="535"/>
    </location>
</feature>
<evidence type="ECO:0000256" key="2">
    <source>
        <dbReference type="ARBA" id="ARBA00007343"/>
    </source>
</evidence>
<dbReference type="PRINTS" id="PR00249">
    <property type="entry name" value="GPCRSECRETIN"/>
</dbReference>
<dbReference type="CDD" id="cd00054">
    <property type="entry name" value="EGF_CA"/>
    <property type="match status" value="1"/>
</dbReference>
<evidence type="ECO:0000256" key="8">
    <source>
        <dbReference type="ARBA" id="ARBA00022837"/>
    </source>
</evidence>
<dbReference type="Pfam" id="PF07645">
    <property type="entry name" value="EGF_CA"/>
    <property type="match status" value="1"/>
</dbReference>
<sequence length="686" mass="77310">MELIHSRHSDRILLETDCSQHLSAMRSSFLVLLLSGLIVLLALPRSEAKSYRAPCPSCPEHAYCHNSTHCTCEHGFQSRSGRTYFHEDNEKCEDIDECKTGLAKCKYRAYCKNKIGSYICSCWSSILINWAAGVLINDDPDCYENNDSQGTQSNVDIWENLRRNASRKEFARKATQLIQNIELSIWNATFASPKKDQISEFDLVYETKRCNETRENTFLEAGNNTMDINCADAFKGSLRESTAVALITYQSLGNILNASFFSKRKGMEEVKLNSRVVSGTIGLKEKVYLSEPVFLTFQHHQPGDERTKHICVYWEGSEGGSWSREGCSHVHSNDSYTKCKCFHLSSFAVLLALAPKEDAVLTVITQVGLAISLLCLFLAILTFLLCRPIQNTSTSLHLQLSLCLFLAHLLFLTGINRTEPEVLCSMIAGLLHFLYLASFTWMLLEGLHLFLTVRNLRVANYTSTGKFKKRFMYPVGYGIPAVIIAVSAIVGPKNYGTFTHCWLKLDKGFIWSFMGPVAVIILINLVFYFQILWILRSKLSSLNKDVSTIQDTRVMTFKAIAQLFILGCSWGLGFFMVEEVGKTIGSIIAYSFTITNVLQGVLLFVVHCLLNRQVRMEYKKWFSGIRKGVETESTEMSRSTTQTKTEEVGKSSEFFHKGDTPSSAADSAKHLQPQVHLVSATWLKMN</sequence>
<dbReference type="InterPro" id="IPR001881">
    <property type="entry name" value="EGF-like_Ca-bd_dom"/>
</dbReference>
<dbReference type="SMART" id="SM00303">
    <property type="entry name" value="GPS"/>
    <property type="match status" value="1"/>
</dbReference>
<dbReference type="Pfam" id="PF01825">
    <property type="entry name" value="GPS"/>
    <property type="match status" value="1"/>
</dbReference>
<dbReference type="PANTHER" id="PTHR12011">
    <property type="entry name" value="ADHESION G-PROTEIN COUPLED RECEPTOR"/>
    <property type="match status" value="1"/>
</dbReference>
<dbReference type="GeneTree" id="ENSGT00940000162163"/>
<keyword evidence="15" id="KW-0807">Transducer</keyword>
<reference evidence="21" key="2">
    <citation type="submission" date="2025-09" db="UniProtKB">
        <authorList>
            <consortium name="Ensembl"/>
        </authorList>
    </citation>
    <scope>IDENTIFICATION</scope>
</reference>
<keyword evidence="7" id="KW-0677">Repeat</keyword>
<keyword evidence="10" id="KW-0297">G-protein coupled receptor</keyword>
<dbReference type="GO" id="GO:0005509">
    <property type="term" value="F:calcium ion binding"/>
    <property type="evidence" value="ECO:0007669"/>
    <property type="project" value="InterPro"/>
</dbReference>
<feature type="transmembrane region" description="Helical" evidence="18">
    <location>
        <begin position="556"/>
        <end position="575"/>
    </location>
</feature>
<dbReference type="InterPro" id="IPR000203">
    <property type="entry name" value="GPS"/>
</dbReference>
<keyword evidence="12" id="KW-1015">Disulfide bond</keyword>
<name>A0A2K5DI24_AOTNA</name>
<dbReference type="Ensembl" id="ENSANAT00000038462.1">
    <property type="protein sequence ID" value="ENSANAP00000020584.1"/>
    <property type="gene ID" value="ENSANAG00000028071.1"/>
</dbReference>
<keyword evidence="14" id="KW-0325">Glycoprotein</keyword>
<dbReference type="Pfam" id="PF00002">
    <property type="entry name" value="7tm_2"/>
    <property type="match status" value="1"/>
</dbReference>
<dbReference type="InterPro" id="IPR018097">
    <property type="entry name" value="EGF_Ca-bd_CS"/>
</dbReference>
<evidence type="ECO:0000259" key="20">
    <source>
        <dbReference type="PROSITE" id="PS50261"/>
    </source>
</evidence>
<dbReference type="InterPro" id="IPR017981">
    <property type="entry name" value="GPCR_2-like_7TM"/>
</dbReference>
<keyword evidence="4" id="KW-0245">EGF-like domain</keyword>